<feature type="compositionally biased region" description="Basic and acidic residues" evidence="1">
    <location>
        <begin position="1"/>
        <end position="35"/>
    </location>
</feature>
<name>A0A894KJM5_9VIRU</name>
<evidence type="ECO:0000256" key="1">
    <source>
        <dbReference type="SAM" id="MobiDB-lite"/>
    </source>
</evidence>
<protein>
    <submittedName>
        <fullName evidence="2">Capsid protein</fullName>
    </submittedName>
</protein>
<feature type="region of interest" description="Disordered" evidence="1">
    <location>
        <begin position="1"/>
        <end position="77"/>
    </location>
</feature>
<sequence>MSSRRNRDANPRRPNDGRSADRDDRSPNRDDDRPARPQPASGRGRRPFPKRRPDRAGPSRQPRRDLPTSSTASRPSNYTRWEFPSLGIMSLNNACGLFSFTCEGFLNILELSWNKMTRLDTRIARQLPYPVYVLCMDQLMLAQMLRISDATRQQATWGSRIQGQDAYHMVGGESAAIPLEVYEWIQGLGSWTDPSGYPYNVNIPEILIPKPYRIVNRVNVPGGDFGLPAAANHNIYETMIAPIVLRKQIEACLANVQADGLIDYEPLPDQLTPADLVVNENFLGYEENIAPWHRETLGLYANANAAWPQVSGLASRLCFNPALWAKCDAALNSLSQKMQIVNGLPPIDNGLLAASASITNRDDGELTTILRRSDGTLTSTHNLDPSSLAQAAMFTYRRYRTMESPGLCYLNEDNTAPNGWLNTINSSYNMNAPFNSAYQDPDQALDIVRFRRTLAHGRFVTIGNELYRRTIK</sequence>
<feature type="compositionally biased region" description="Polar residues" evidence="1">
    <location>
        <begin position="67"/>
        <end position="77"/>
    </location>
</feature>
<evidence type="ECO:0000313" key="2">
    <source>
        <dbReference type="EMBL" id="QRW41913.1"/>
    </source>
</evidence>
<proteinExistence type="predicted"/>
<reference evidence="2" key="1">
    <citation type="journal article" date="2020" name="bioRxiv">
        <title>Single mosquito metatranscriptomics identifies vectors, emerging pathogens and reservoirs in one assay.</title>
        <authorList>
            <person name="Batson J."/>
            <person name="Dudas G."/>
            <person name="Haas-Stapleton E."/>
            <person name="Kistler A.L."/>
            <person name="Li L.M."/>
            <person name="Logan P."/>
            <person name="Ratnasiri K."/>
            <person name="Retallack H."/>
        </authorList>
    </citation>
    <scope>NUCLEOTIDE SEQUENCE</scope>
    <source>
        <strain evidence="2">CMS002_045g_WVAL</strain>
    </source>
</reference>
<accession>A0A894KJM5</accession>
<feature type="compositionally biased region" description="Basic residues" evidence="1">
    <location>
        <begin position="43"/>
        <end position="53"/>
    </location>
</feature>
<organism evidence="2">
    <name type="scientific">Netjeret virus</name>
    <dbReference type="NCBI Taxonomy" id="2800932"/>
    <lineage>
        <taxon>Viruses</taxon>
        <taxon>Riboviria</taxon>
    </lineage>
</organism>
<dbReference type="EMBL" id="MW434520">
    <property type="protein sequence ID" value="QRW41913.1"/>
    <property type="molecule type" value="Genomic_RNA"/>
</dbReference>
<feature type="compositionally biased region" description="Basic and acidic residues" evidence="1">
    <location>
        <begin position="54"/>
        <end position="66"/>
    </location>
</feature>